<reference evidence="2 3" key="1">
    <citation type="journal article" date="2018" name="BMC Genomics">
        <title>The genome of Naegleria lovaniensis, the basis for a comparative approach to unravel pathogenicity factors of the human pathogenic amoeba N. fowleri.</title>
        <authorList>
            <person name="Liechti N."/>
            <person name="Schurch N."/>
            <person name="Bruggmann R."/>
            <person name="Wittwer M."/>
        </authorList>
    </citation>
    <scope>NUCLEOTIDE SEQUENCE [LARGE SCALE GENOMIC DNA]</scope>
    <source>
        <strain evidence="2 3">ATCC 30569</strain>
    </source>
</reference>
<evidence type="ECO:0000256" key="1">
    <source>
        <dbReference type="SAM" id="MobiDB-lite"/>
    </source>
</evidence>
<dbReference type="Proteomes" id="UP000816034">
    <property type="component" value="Unassembled WGS sequence"/>
</dbReference>
<comment type="caution">
    <text evidence="2">The sequence shown here is derived from an EMBL/GenBank/DDBJ whole genome shotgun (WGS) entry which is preliminary data.</text>
</comment>
<accession>A0AA88GKE5</accession>
<feature type="compositionally biased region" description="Low complexity" evidence="1">
    <location>
        <begin position="274"/>
        <end position="287"/>
    </location>
</feature>
<dbReference type="EMBL" id="PYSW02000036">
    <property type="protein sequence ID" value="KAG2377753.1"/>
    <property type="molecule type" value="Genomic_DNA"/>
</dbReference>
<name>A0AA88GKE5_NAELO</name>
<feature type="region of interest" description="Disordered" evidence="1">
    <location>
        <begin position="214"/>
        <end position="287"/>
    </location>
</feature>
<keyword evidence="3" id="KW-1185">Reference proteome</keyword>
<dbReference type="GeneID" id="68101292"/>
<protein>
    <submittedName>
        <fullName evidence="2">Uncharacterized protein</fullName>
    </submittedName>
</protein>
<gene>
    <name evidence="2" type="ORF">C9374_008838</name>
</gene>
<dbReference type="AlphaFoldDB" id="A0AA88GKE5"/>
<proteinExistence type="predicted"/>
<organism evidence="2 3">
    <name type="scientific">Naegleria lovaniensis</name>
    <name type="common">Amoeba</name>
    <dbReference type="NCBI Taxonomy" id="51637"/>
    <lineage>
        <taxon>Eukaryota</taxon>
        <taxon>Discoba</taxon>
        <taxon>Heterolobosea</taxon>
        <taxon>Tetramitia</taxon>
        <taxon>Eutetramitia</taxon>
        <taxon>Vahlkampfiidae</taxon>
        <taxon>Naegleria</taxon>
    </lineage>
</organism>
<evidence type="ECO:0000313" key="2">
    <source>
        <dbReference type="EMBL" id="KAG2377753.1"/>
    </source>
</evidence>
<sequence length="380" mass="42568">MMMRMPCSSSTATTTNTSFATNVETDRTSLDATENSSTSWFLFMKQLFLDQSSIDPFTVFDLYFPSQQSMMMQQSPIIMTMNESRNVLINTENVMNCCQTTPLVLSPATTTTIDTTAGSNYQATRTNWEAPVNLEESTAALFSANTFSEDSEPSTFMNLEENMQCIEELKHVLMMNGFIQQEQPLASSHMISSDLGTFMSQSFDLYDSSLETDEETSLPSFSESSFDSNNNHNTNSTIPPSPVISPLSVPNVNSHLESSSSSTFIKENSEKPTGKSSKATTSKISKPSKMTIKRNVKKNPRLIFEKECREQRPLEFDIITTEEMARKVSGTALKQRGRPKRNRNQFIGQQHTQYSNDSPSSSAPVHFVSNCYDKCSKIFK</sequence>
<dbReference type="RefSeq" id="XP_044545015.1">
    <property type="nucleotide sequence ID" value="XM_044698958.1"/>
</dbReference>
<feature type="compositionally biased region" description="Low complexity" evidence="1">
    <location>
        <begin position="217"/>
        <end position="262"/>
    </location>
</feature>
<evidence type="ECO:0000313" key="3">
    <source>
        <dbReference type="Proteomes" id="UP000816034"/>
    </source>
</evidence>